<evidence type="ECO:0000313" key="2">
    <source>
        <dbReference type="EMBL" id="GDY49490.1"/>
    </source>
</evidence>
<dbReference type="InterPro" id="IPR036237">
    <property type="entry name" value="Xyl_isomerase-like_sf"/>
</dbReference>
<dbReference type="RefSeq" id="WP_137975704.1">
    <property type="nucleotide sequence ID" value="NZ_BAAASO010000077.1"/>
</dbReference>
<comment type="caution">
    <text evidence="2">The sequence shown here is derived from an EMBL/GenBank/DDBJ whole genome shotgun (WGS) entry which is preliminary data.</text>
</comment>
<dbReference type="SUPFAM" id="SSF51658">
    <property type="entry name" value="Xylose isomerase-like"/>
    <property type="match status" value="1"/>
</dbReference>
<dbReference type="Pfam" id="PF01261">
    <property type="entry name" value="AP_endonuc_2"/>
    <property type="match status" value="1"/>
</dbReference>
<gene>
    <name evidence="2" type="ORF">SVIO_001130</name>
</gene>
<dbReference type="Proteomes" id="UP000301309">
    <property type="component" value="Unassembled WGS sequence"/>
</dbReference>
<dbReference type="InterPro" id="IPR013022">
    <property type="entry name" value="Xyl_isomerase-like_TIM-brl"/>
</dbReference>
<dbReference type="AlphaFoldDB" id="A0A4D4KSD4"/>
<dbReference type="InterPro" id="IPR050312">
    <property type="entry name" value="IolE/XylAMocC-like"/>
</dbReference>
<dbReference type="PANTHER" id="PTHR12110">
    <property type="entry name" value="HYDROXYPYRUVATE ISOMERASE"/>
    <property type="match status" value="1"/>
</dbReference>
<dbReference type="OrthoDB" id="9780241at2"/>
<reference evidence="2 3" key="1">
    <citation type="journal article" date="2020" name="Int. J. Syst. Evol. Microbiol.">
        <title>Reclassification of Streptomyces castelarensis and Streptomyces sporoclivatus as later heterotypic synonyms of Streptomyces antimycoticus.</title>
        <authorList>
            <person name="Komaki H."/>
            <person name="Tamura T."/>
        </authorList>
    </citation>
    <scope>NUCLEOTIDE SEQUENCE [LARGE SCALE GENOMIC DNA]</scope>
    <source>
        <strain evidence="2 3">NBRC 13459</strain>
    </source>
</reference>
<keyword evidence="3" id="KW-1185">Reference proteome</keyword>
<sequence>MTKQSLTCSANTLRHADLTTRVEAAAEAGFDGIGLRLSDYLGAEMPDGQIRDLLDQHGIRVLELEHLWDWAQGEDPAEAAMFTFADRIGARHINVPMFFTHSLPDLVAPFAALCDRAAEHGLLIGFEFLPYSHVRTIGEAWQVVADAGRPNGGITLDLWHWFRSGARPRDLTDVPASAIITLQMCDVLAEPGPDMTEEARHRRLLPGQGAGDTLGVLRALREHGVSAPASVEVFSDDLDAQPATQAARLAFESGVTVLDRAGVTAPPWATTLAEAR</sequence>
<accession>A0A4D4KSD4</accession>
<dbReference type="EMBL" id="BJHW01000001">
    <property type="protein sequence ID" value="GDY49490.1"/>
    <property type="molecule type" value="Genomic_DNA"/>
</dbReference>
<evidence type="ECO:0000313" key="3">
    <source>
        <dbReference type="Proteomes" id="UP000301309"/>
    </source>
</evidence>
<dbReference type="PANTHER" id="PTHR12110:SF48">
    <property type="entry name" value="BLL3656 PROTEIN"/>
    <property type="match status" value="1"/>
</dbReference>
<feature type="domain" description="Xylose isomerase-like TIM barrel" evidence="1">
    <location>
        <begin position="22"/>
        <end position="245"/>
    </location>
</feature>
<proteinExistence type="predicted"/>
<evidence type="ECO:0000259" key="1">
    <source>
        <dbReference type="Pfam" id="PF01261"/>
    </source>
</evidence>
<organism evidence="2 3">
    <name type="scientific">Streptomyces violaceusniger</name>
    <dbReference type="NCBI Taxonomy" id="68280"/>
    <lineage>
        <taxon>Bacteria</taxon>
        <taxon>Bacillati</taxon>
        <taxon>Actinomycetota</taxon>
        <taxon>Actinomycetes</taxon>
        <taxon>Kitasatosporales</taxon>
        <taxon>Streptomycetaceae</taxon>
        <taxon>Streptomyces</taxon>
        <taxon>Streptomyces violaceusniger group</taxon>
    </lineage>
</organism>
<name>A0A4D4KSD4_STRVO</name>
<protein>
    <submittedName>
        <fullName evidence="2">IolI protein</fullName>
    </submittedName>
</protein>
<dbReference type="Gene3D" id="3.20.20.150">
    <property type="entry name" value="Divalent-metal-dependent TIM barrel enzymes"/>
    <property type="match status" value="1"/>
</dbReference>